<proteinExistence type="predicted"/>
<keyword evidence="1" id="KW-0436">Ligase</keyword>
<dbReference type="Proteomes" id="UP000007879">
    <property type="component" value="Unassembled WGS sequence"/>
</dbReference>
<dbReference type="KEGG" id="aqu:100637975"/>
<keyword evidence="7" id="KW-1185">Reference proteome</keyword>
<dbReference type="GO" id="GO:0005783">
    <property type="term" value="C:endoplasmic reticulum"/>
    <property type="evidence" value="ECO:0007669"/>
    <property type="project" value="TreeGrafter"/>
</dbReference>
<dbReference type="AlphaFoldDB" id="A0A1X7TZG7"/>
<keyword evidence="3" id="KW-0443">Lipid metabolism</keyword>
<evidence type="ECO:0000259" key="5">
    <source>
        <dbReference type="Pfam" id="PF00501"/>
    </source>
</evidence>
<dbReference type="PROSITE" id="PS00455">
    <property type="entry name" value="AMP_BINDING"/>
    <property type="match status" value="1"/>
</dbReference>
<evidence type="ECO:0000313" key="7">
    <source>
        <dbReference type="Proteomes" id="UP000007879"/>
    </source>
</evidence>
<sequence>MARQYSVVPNVELPIELGSSGLAAEDPITIGQMFRKTRDAYPDTPALASKEGDEWKKINFKEYYTLSLRAAKSLLKLGLEKFHSVAIIGFNSPEWFIGVLGTIFAGGLVSGIYATNNAETCQYIANDSKANVVIVENDMQLQKFLKIRKDLPHLKAIVQYKGKLSDTSLENVYEWDSFMKLGDDTDDQVIEDMISAQRPSTCAFLVYTSGTTGEPKGVMLTHDNVTFAAKTIDATMNILGPGDCVVSYLPLSHIAGLCVDLFVPINKGSTTYFAQPDALKGSLAVTLREVQPHAFLGVPRVWEKFMEAIKGMLPPPGSGPPPTPEMMKAVQAKVLAGIGLSRSKANITAAAPISIEVLQFFNKLGIPILEVWGMSELTGPGTTTTLNELRTGSIGKPYIGTEVKIDKPDPKTGEGEILIRGRHIMRGYLNKLDKTKETIDNDGWVHSGDIGRTDEEGFFYITGRIKELIITAGGENIAPVPIEDRIKKHAPFISNAVLIGDKRKFISCLITLKVNIDPNTGAPTDKLLDDVVKQFVGLGSSATTVSQVLETKDSAVYSAIQSAIDKANESAISSAQKVQKFVILKNDLSIPGGELGPTLKLKRFYVMSKYSEVIDDMYSQ</sequence>
<evidence type="ECO:0000256" key="4">
    <source>
        <dbReference type="ARBA" id="ARBA00026121"/>
    </source>
</evidence>
<keyword evidence="2" id="KW-0276">Fatty acid metabolism</keyword>
<dbReference type="InParanoid" id="A0A1X7TZG7"/>
<dbReference type="InterPro" id="IPR020845">
    <property type="entry name" value="AMP-binding_CS"/>
</dbReference>
<dbReference type="GO" id="GO:0004467">
    <property type="term" value="F:long-chain fatty acid-CoA ligase activity"/>
    <property type="evidence" value="ECO:0007669"/>
    <property type="project" value="UniProtKB-EC"/>
</dbReference>
<dbReference type="SUPFAM" id="SSF56801">
    <property type="entry name" value="Acetyl-CoA synthetase-like"/>
    <property type="match status" value="1"/>
</dbReference>
<evidence type="ECO:0000256" key="3">
    <source>
        <dbReference type="ARBA" id="ARBA00023098"/>
    </source>
</evidence>
<gene>
    <name evidence="6" type="primary">100637975</name>
</gene>
<dbReference type="OMA" id="IGDHRKY"/>
<dbReference type="InterPro" id="IPR000873">
    <property type="entry name" value="AMP-dep_synth/lig_dom"/>
</dbReference>
<dbReference type="EnsemblMetazoa" id="Aqu2.1.20720_001">
    <property type="protein sequence ID" value="Aqu2.1.20720_001"/>
    <property type="gene ID" value="Aqu2.1.20720"/>
</dbReference>
<dbReference type="InterPro" id="IPR042099">
    <property type="entry name" value="ANL_N_sf"/>
</dbReference>
<reference evidence="6" key="2">
    <citation type="submission" date="2017-05" db="UniProtKB">
        <authorList>
            <consortium name="EnsemblMetazoa"/>
        </authorList>
    </citation>
    <scope>IDENTIFICATION</scope>
</reference>
<evidence type="ECO:0000256" key="2">
    <source>
        <dbReference type="ARBA" id="ARBA00022832"/>
    </source>
</evidence>
<evidence type="ECO:0000256" key="1">
    <source>
        <dbReference type="ARBA" id="ARBA00022598"/>
    </source>
</evidence>
<dbReference type="Pfam" id="PF23562">
    <property type="entry name" value="AMP-binding_C_3"/>
    <property type="match status" value="1"/>
</dbReference>
<organism evidence="6">
    <name type="scientific">Amphimedon queenslandica</name>
    <name type="common">Sponge</name>
    <dbReference type="NCBI Taxonomy" id="400682"/>
    <lineage>
        <taxon>Eukaryota</taxon>
        <taxon>Metazoa</taxon>
        <taxon>Porifera</taxon>
        <taxon>Demospongiae</taxon>
        <taxon>Heteroscleromorpha</taxon>
        <taxon>Haplosclerida</taxon>
        <taxon>Niphatidae</taxon>
        <taxon>Amphimedon</taxon>
    </lineage>
</organism>
<dbReference type="PANTHER" id="PTHR43272">
    <property type="entry name" value="LONG-CHAIN-FATTY-ACID--COA LIGASE"/>
    <property type="match status" value="1"/>
</dbReference>
<dbReference type="EnsemblMetazoa" id="XM_020001324.1">
    <property type="protein sequence ID" value="XP_019856883.1"/>
    <property type="gene ID" value="LOC100637975"/>
</dbReference>
<reference evidence="7" key="1">
    <citation type="journal article" date="2010" name="Nature">
        <title>The Amphimedon queenslandica genome and the evolution of animal complexity.</title>
        <authorList>
            <person name="Srivastava M."/>
            <person name="Simakov O."/>
            <person name="Chapman J."/>
            <person name="Fahey B."/>
            <person name="Gauthier M.E."/>
            <person name="Mitros T."/>
            <person name="Richards G.S."/>
            <person name="Conaco C."/>
            <person name="Dacre M."/>
            <person name="Hellsten U."/>
            <person name="Larroux C."/>
            <person name="Putnam N.H."/>
            <person name="Stanke M."/>
            <person name="Adamska M."/>
            <person name="Darling A."/>
            <person name="Degnan S.M."/>
            <person name="Oakley T.H."/>
            <person name="Plachetzki D.C."/>
            <person name="Zhai Y."/>
            <person name="Adamski M."/>
            <person name="Calcino A."/>
            <person name="Cummins S.F."/>
            <person name="Goodstein D.M."/>
            <person name="Harris C."/>
            <person name="Jackson D.J."/>
            <person name="Leys S.P."/>
            <person name="Shu S."/>
            <person name="Woodcroft B.J."/>
            <person name="Vervoort M."/>
            <person name="Kosik K.S."/>
            <person name="Manning G."/>
            <person name="Degnan B.M."/>
            <person name="Rokhsar D.S."/>
        </authorList>
    </citation>
    <scope>NUCLEOTIDE SEQUENCE [LARGE SCALE GENOMIC DNA]</scope>
</reference>
<dbReference type="Pfam" id="PF00501">
    <property type="entry name" value="AMP-binding"/>
    <property type="match status" value="1"/>
</dbReference>
<dbReference type="OrthoDB" id="3633556at2759"/>
<dbReference type="EC" id="6.2.1.3" evidence="4"/>
<name>A0A1X7TZG7_AMPQE</name>
<feature type="domain" description="AMP-dependent synthetase/ligase" evidence="5">
    <location>
        <begin position="35"/>
        <end position="429"/>
    </location>
</feature>
<dbReference type="GO" id="GO:0016020">
    <property type="term" value="C:membrane"/>
    <property type="evidence" value="ECO:0007669"/>
    <property type="project" value="TreeGrafter"/>
</dbReference>
<dbReference type="PANTHER" id="PTHR43272:SF32">
    <property type="entry name" value="AMP-DEPENDENT SYNTHETASE_LIGASE DOMAIN-CONTAINING PROTEIN"/>
    <property type="match status" value="1"/>
</dbReference>
<dbReference type="eggNOG" id="KOG1256">
    <property type="taxonomic scope" value="Eukaryota"/>
</dbReference>
<dbReference type="STRING" id="400682.A0A1X7TZG7"/>
<evidence type="ECO:0000313" key="6">
    <source>
        <dbReference type="EnsemblMetazoa" id="Aqu2.1.20720_001"/>
    </source>
</evidence>
<dbReference type="Gene3D" id="3.40.50.12780">
    <property type="entry name" value="N-terminal domain of ligase-like"/>
    <property type="match status" value="1"/>
</dbReference>
<protein>
    <recommendedName>
        <fullName evidence="4">long-chain-fatty-acid--CoA ligase</fullName>
        <ecNumber evidence="4">6.2.1.3</ecNumber>
    </recommendedName>
</protein>
<accession>A0A1X7TZG7</accession>